<name>A0A518H3F5_9BACT</name>
<gene>
    <name evidence="8" type="primary">nhaA_1</name>
    <name evidence="6" type="synonym">nhaA</name>
    <name evidence="8" type="ORF">ElP_32630</name>
</gene>
<evidence type="ECO:0000256" key="6">
    <source>
        <dbReference type="HAMAP-Rule" id="MF_01844"/>
    </source>
</evidence>
<dbReference type="EMBL" id="CP036426">
    <property type="protein sequence ID" value="QDV35360.1"/>
    <property type="molecule type" value="Genomic_DNA"/>
</dbReference>
<keyword evidence="6" id="KW-0050">Antiport</keyword>
<evidence type="ECO:0000256" key="1">
    <source>
        <dbReference type="ARBA" id="ARBA00004429"/>
    </source>
</evidence>
<dbReference type="GO" id="GO:0015385">
    <property type="term" value="F:sodium:proton antiporter activity"/>
    <property type="evidence" value="ECO:0007669"/>
    <property type="project" value="UniProtKB-UniRule"/>
</dbReference>
<comment type="function">
    <text evidence="6">Na(+)/H(+) antiporter that extrudes sodium in exchange for external protons.</text>
</comment>
<evidence type="ECO:0000256" key="7">
    <source>
        <dbReference type="SAM" id="MobiDB-lite"/>
    </source>
</evidence>
<feature type="transmembrane region" description="Helical" evidence="6">
    <location>
        <begin position="483"/>
        <end position="503"/>
    </location>
</feature>
<keyword evidence="6" id="KW-0915">Sodium</keyword>
<feature type="transmembrane region" description="Helical" evidence="6">
    <location>
        <begin position="450"/>
        <end position="471"/>
    </location>
</feature>
<evidence type="ECO:0000313" key="8">
    <source>
        <dbReference type="EMBL" id="QDV35360.1"/>
    </source>
</evidence>
<dbReference type="PANTHER" id="PTHR30341:SF0">
    <property type="entry name" value="NA(+)_H(+) ANTIPORTER NHAA"/>
    <property type="match status" value="1"/>
</dbReference>
<dbReference type="AlphaFoldDB" id="A0A518H3F5"/>
<feature type="transmembrane region" description="Helical" evidence="6">
    <location>
        <begin position="287"/>
        <end position="315"/>
    </location>
</feature>
<keyword evidence="6" id="KW-0406">Ion transport</keyword>
<dbReference type="GO" id="GO:0005886">
    <property type="term" value="C:plasma membrane"/>
    <property type="evidence" value="ECO:0007669"/>
    <property type="project" value="UniProtKB-SubCell"/>
</dbReference>
<feature type="transmembrane region" description="Helical" evidence="6">
    <location>
        <begin position="378"/>
        <end position="397"/>
    </location>
</feature>
<keyword evidence="4 6" id="KW-1133">Transmembrane helix</keyword>
<comment type="subcellular location">
    <subcellularLocation>
        <location evidence="1">Cell inner membrane</location>
        <topology evidence="1">Multi-pass membrane protein</topology>
    </subcellularLocation>
    <subcellularLocation>
        <location evidence="6">Cell membrane</location>
        <topology evidence="6">Multi-pass membrane protein</topology>
    </subcellularLocation>
</comment>
<keyword evidence="3 6" id="KW-0812">Transmembrane</keyword>
<feature type="transmembrane region" description="Helical" evidence="6">
    <location>
        <begin position="31"/>
        <end position="53"/>
    </location>
</feature>
<dbReference type="Pfam" id="PF06965">
    <property type="entry name" value="Na_H_antiport_1"/>
    <property type="match status" value="2"/>
</dbReference>
<dbReference type="HAMAP" id="MF_01844">
    <property type="entry name" value="NhaA"/>
    <property type="match status" value="1"/>
</dbReference>
<feature type="region of interest" description="Disordered" evidence="7">
    <location>
        <begin position="78"/>
        <end position="130"/>
    </location>
</feature>
<dbReference type="InterPro" id="IPR023171">
    <property type="entry name" value="Na/H_antiporter_dom_sf"/>
</dbReference>
<dbReference type="Proteomes" id="UP000317835">
    <property type="component" value="Chromosome"/>
</dbReference>
<dbReference type="GO" id="GO:0006885">
    <property type="term" value="P:regulation of pH"/>
    <property type="evidence" value="ECO:0007669"/>
    <property type="project" value="UniProtKB-UniRule"/>
</dbReference>
<keyword evidence="6" id="KW-0739">Sodium transport</keyword>
<keyword evidence="5 6" id="KW-0472">Membrane</keyword>
<evidence type="ECO:0000256" key="2">
    <source>
        <dbReference type="ARBA" id="ARBA00022475"/>
    </source>
</evidence>
<dbReference type="OrthoDB" id="9808135at2"/>
<evidence type="ECO:0000256" key="3">
    <source>
        <dbReference type="ARBA" id="ARBA00022692"/>
    </source>
</evidence>
<feature type="transmembrane region" description="Helical" evidence="6">
    <location>
        <begin position="260"/>
        <end position="280"/>
    </location>
</feature>
<feature type="transmembrane region" description="Helical" evidence="6">
    <location>
        <begin position="230"/>
        <end position="254"/>
    </location>
</feature>
<accession>A0A518H3F5</accession>
<evidence type="ECO:0000313" key="9">
    <source>
        <dbReference type="Proteomes" id="UP000317835"/>
    </source>
</evidence>
<feature type="transmembrane region" description="Helical" evidence="6">
    <location>
        <begin position="409"/>
        <end position="430"/>
    </location>
</feature>
<evidence type="ECO:0000256" key="5">
    <source>
        <dbReference type="ARBA" id="ARBA00023136"/>
    </source>
</evidence>
<protein>
    <recommendedName>
        <fullName evidence="6">Na(+)/H(+) antiporter NhaA</fullName>
    </recommendedName>
    <alternativeName>
        <fullName evidence="6">Sodium/proton antiporter NhaA</fullName>
    </alternativeName>
</protein>
<feature type="transmembrane region" description="Helical" evidence="6">
    <location>
        <begin position="140"/>
        <end position="157"/>
    </location>
</feature>
<keyword evidence="2 6" id="KW-1003">Cell membrane</keyword>
<comment type="catalytic activity">
    <reaction evidence="6">
        <text>Na(+)(in) + 2 H(+)(out) = Na(+)(out) + 2 H(+)(in)</text>
        <dbReference type="Rhea" id="RHEA:29251"/>
        <dbReference type="ChEBI" id="CHEBI:15378"/>
        <dbReference type="ChEBI" id="CHEBI:29101"/>
    </reaction>
</comment>
<dbReference type="RefSeq" id="WP_145270904.1">
    <property type="nucleotide sequence ID" value="NZ_CP036426.1"/>
</dbReference>
<organism evidence="8 9">
    <name type="scientific">Tautonia plasticadhaerens</name>
    <dbReference type="NCBI Taxonomy" id="2527974"/>
    <lineage>
        <taxon>Bacteria</taxon>
        <taxon>Pseudomonadati</taxon>
        <taxon>Planctomycetota</taxon>
        <taxon>Planctomycetia</taxon>
        <taxon>Isosphaerales</taxon>
        <taxon>Isosphaeraceae</taxon>
        <taxon>Tautonia</taxon>
    </lineage>
</organism>
<reference evidence="8 9" key="1">
    <citation type="submission" date="2019-02" db="EMBL/GenBank/DDBJ databases">
        <title>Deep-cultivation of Planctomycetes and their phenomic and genomic characterization uncovers novel biology.</title>
        <authorList>
            <person name="Wiegand S."/>
            <person name="Jogler M."/>
            <person name="Boedeker C."/>
            <person name="Pinto D."/>
            <person name="Vollmers J."/>
            <person name="Rivas-Marin E."/>
            <person name="Kohn T."/>
            <person name="Peeters S.H."/>
            <person name="Heuer A."/>
            <person name="Rast P."/>
            <person name="Oberbeckmann S."/>
            <person name="Bunk B."/>
            <person name="Jeske O."/>
            <person name="Meyerdierks A."/>
            <person name="Storesund J.E."/>
            <person name="Kallscheuer N."/>
            <person name="Luecker S."/>
            <person name="Lage O.M."/>
            <person name="Pohl T."/>
            <person name="Merkel B.J."/>
            <person name="Hornburger P."/>
            <person name="Mueller R.-W."/>
            <person name="Bruemmer F."/>
            <person name="Labrenz M."/>
            <person name="Spormann A.M."/>
            <person name="Op den Camp H."/>
            <person name="Overmann J."/>
            <person name="Amann R."/>
            <person name="Jetten M.S.M."/>
            <person name="Mascher T."/>
            <person name="Medema M.H."/>
            <person name="Devos D.P."/>
            <person name="Kaster A.-K."/>
            <person name="Ovreas L."/>
            <person name="Rohde M."/>
            <person name="Galperin M.Y."/>
            <person name="Jogler C."/>
        </authorList>
    </citation>
    <scope>NUCLEOTIDE SEQUENCE [LARGE SCALE GENOMIC DNA]</scope>
    <source>
        <strain evidence="8 9">ElP</strain>
    </source>
</reference>
<dbReference type="InterPro" id="IPR004670">
    <property type="entry name" value="NhaA"/>
</dbReference>
<sequence length="521" mass="53758">MHLPPRSMGKIEVHSERSPLARSVGTRALRFIHTAESSGIALFAAGLIALVWANSPWGGSYFGLFHTPIEISLGEFELAPPSEQGGGGGAEAPGEPAVLAPVAGPDAATGSGDVGDAEAEASHAGGGAGHGPRGMTLHHWINDGLMVLFFFVVGLEIKRELVLGELAGLRRAALPAAVALGGMVVPAAIYAAINGVVPGGAVHGWGVPMATDIAFAVGVLALLGDRVPNAVRVLLLAFAIVDDIGAILVIAIFYTAELSMTALAVAGVLVAVVYVMRLIGVLDVTPYIFVGALVWAFLLSSGVHATIAGVLLGLMTPSAPWFDMKRFSEALDALQSDYNEAMLRGDEEAASYVLSKIEHLTQGTESILDRLIRVLHPWTAFVVLPTFALANAGVALNAESLAAAFSSPVLWGVMLGLLVGKPVGTTLMAWVAVKLGLVTLPEGTDFRQLFGIGLLGAIGFTVALFITDLAFDDPIQVDASKIGILLGSIVAGIAGIAYLRSVLPPSATGRLAEAPAEAGRT</sequence>
<keyword evidence="6" id="KW-0813">Transport</keyword>
<feature type="transmembrane region" description="Helical" evidence="6">
    <location>
        <begin position="205"/>
        <end position="223"/>
    </location>
</feature>
<dbReference type="PANTHER" id="PTHR30341">
    <property type="entry name" value="SODIUM ION/PROTON ANTIPORTER NHAA-RELATED"/>
    <property type="match status" value="1"/>
</dbReference>
<dbReference type="KEGG" id="tpla:ElP_32630"/>
<dbReference type="NCBIfam" id="TIGR00773">
    <property type="entry name" value="NhaA"/>
    <property type="match status" value="1"/>
</dbReference>
<keyword evidence="9" id="KW-1185">Reference proteome</keyword>
<comment type="similarity">
    <text evidence="6">Belongs to the NhaA Na(+)/H(+) (TC 2.A.33) antiporter family.</text>
</comment>
<feature type="transmembrane region" description="Helical" evidence="6">
    <location>
        <begin position="169"/>
        <end position="193"/>
    </location>
</feature>
<proteinExistence type="inferred from homology"/>
<dbReference type="Gene3D" id="1.20.1530.10">
    <property type="entry name" value="Na+/H+ antiporter like domain"/>
    <property type="match status" value="1"/>
</dbReference>
<feature type="compositionally biased region" description="Low complexity" evidence="7">
    <location>
        <begin position="92"/>
        <end position="105"/>
    </location>
</feature>
<evidence type="ECO:0000256" key="4">
    <source>
        <dbReference type="ARBA" id="ARBA00022989"/>
    </source>
</evidence>